<proteinExistence type="predicted"/>
<feature type="chain" id="PRO_5003475062" description="UPAR/Ly6 domain-containing protein" evidence="3">
    <location>
        <begin position="21"/>
        <end position="193"/>
    </location>
</feature>
<evidence type="ECO:0000256" key="2">
    <source>
        <dbReference type="ARBA" id="ARBA00022525"/>
    </source>
</evidence>
<dbReference type="Pfam" id="PF00021">
    <property type="entry name" value="UPAR_LY6"/>
    <property type="match status" value="2"/>
</dbReference>
<name>G5C3K7_HETGA</name>
<keyword evidence="2" id="KW-0964">Secreted</keyword>
<dbReference type="STRING" id="10181.G5C3K7"/>
<dbReference type="InterPro" id="IPR050918">
    <property type="entry name" value="CNF-like_PLA2_Inhibitor"/>
</dbReference>
<dbReference type="CDD" id="cd23568">
    <property type="entry name" value="TFP_LU_ECD_LYPD8_rpt1"/>
    <property type="match status" value="1"/>
</dbReference>
<dbReference type="Proteomes" id="UP000006813">
    <property type="component" value="Unassembled WGS sequence"/>
</dbReference>
<comment type="subcellular location">
    <subcellularLocation>
        <location evidence="1">Secreted</location>
    </subcellularLocation>
</comment>
<dbReference type="PANTHER" id="PTHR20914:SF2">
    <property type="entry name" value="LY6_PLAUR DOMAIN-CONTAINING PROTEIN 8"/>
    <property type="match status" value="1"/>
</dbReference>
<sequence>MRGVFTVVVTTALAIAAVESLSCTQCNSLTNSCINASASECPSDASNSCVSSSANSSLGGKIRVQQEMFCSAADCSGETDLLLAFSVHVSDGERFNFASQCCQEKACDVAYSTLDSPPEDLSSTECPACHGPNATSCIPKPRKCYKEEQCVSLIAQNHDATEMLVLQGCSNISNSICQLLSAGNQRIRALTSA</sequence>
<evidence type="ECO:0000256" key="3">
    <source>
        <dbReference type="SAM" id="SignalP"/>
    </source>
</evidence>
<evidence type="ECO:0000259" key="4">
    <source>
        <dbReference type="Pfam" id="PF00021"/>
    </source>
</evidence>
<dbReference type="GO" id="GO:0050829">
    <property type="term" value="P:defense response to Gram-negative bacterium"/>
    <property type="evidence" value="ECO:0007669"/>
    <property type="project" value="TreeGrafter"/>
</dbReference>
<dbReference type="AlphaFoldDB" id="G5C3K7"/>
<accession>G5C3K7</accession>
<dbReference type="InParanoid" id="G5C3K7"/>
<gene>
    <name evidence="5" type="ORF">GW7_03951</name>
</gene>
<dbReference type="FunCoup" id="G5C3K7">
    <property type="interactions" value="119"/>
</dbReference>
<feature type="signal peptide" evidence="3">
    <location>
        <begin position="1"/>
        <end position="20"/>
    </location>
</feature>
<evidence type="ECO:0000313" key="6">
    <source>
        <dbReference type="Proteomes" id="UP000006813"/>
    </source>
</evidence>
<reference evidence="5 6" key="1">
    <citation type="journal article" date="2011" name="Nature">
        <title>Genome sequencing reveals insights into physiology and longevity of the naked mole rat.</title>
        <authorList>
            <person name="Kim E.B."/>
            <person name="Fang X."/>
            <person name="Fushan A.A."/>
            <person name="Huang Z."/>
            <person name="Lobanov A.V."/>
            <person name="Han L."/>
            <person name="Marino S.M."/>
            <person name="Sun X."/>
            <person name="Turanov A.A."/>
            <person name="Yang P."/>
            <person name="Yim S.H."/>
            <person name="Zhao X."/>
            <person name="Kasaikina M.V."/>
            <person name="Stoletzki N."/>
            <person name="Peng C."/>
            <person name="Polak P."/>
            <person name="Xiong Z."/>
            <person name="Kiezun A."/>
            <person name="Zhu Y."/>
            <person name="Chen Y."/>
            <person name="Kryukov G.V."/>
            <person name="Zhang Q."/>
            <person name="Peshkin L."/>
            <person name="Yang L."/>
            <person name="Bronson R.T."/>
            <person name="Buffenstein R."/>
            <person name="Wang B."/>
            <person name="Han C."/>
            <person name="Li Q."/>
            <person name="Chen L."/>
            <person name="Zhao W."/>
            <person name="Sunyaev S.R."/>
            <person name="Park T.J."/>
            <person name="Zhang G."/>
            <person name="Wang J."/>
            <person name="Gladyshev V.N."/>
        </authorList>
    </citation>
    <scope>NUCLEOTIDE SEQUENCE [LARGE SCALE GENOMIC DNA]</scope>
</reference>
<dbReference type="InterPro" id="IPR016054">
    <property type="entry name" value="LY6_UPA_recep-like"/>
</dbReference>
<feature type="domain" description="UPAR/Ly6" evidence="4">
    <location>
        <begin position="123"/>
        <end position="180"/>
    </location>
</feature>
<organism evidence="5 6">
    <name type="scientific">Heterocephalus glaber</name>
    <name type="common">Naked mole rat</name>
    <dbReference type="NCBI Taxonomy" id="10181"/>
    <lineage>
        <taxon>Eukaryota</taxon>
        <taxon>Metazoa</taxon>
        <taxon>Chordata</taxon>
        <taxon>Craniata</taxon>
        <taxon>Vertebrata</taxon>
        <taxon>Euteleostomi</taxon>
        <taxon>Mammalia</taxon>
        <taxon>Eutheria</taxon>
        <taxon>Euarchontoglires</taxon>
        <taxon>Glires</taxon>
        <taxon>Rodentia</taxon>
        <taxon>Hystricomorpha</taxon>
        <taxon>Bathyergidae</taxon>
        <taxon>Heterocephalus</taxon>
    </lineage>
</organism>
<dbReference type="eggNOG" id="ENOG502TBDM">
    <property type="taxonomic scope" value="Eukaryota"/>
</dbReference>
<protein>
    <recommendedName>
        <fullName evidence="4">UPAR/Ly6 domain-containing protein</fullName>
    </recommendedName>
</protein>
<evidence type="ECO:0000313" key="5">
    <source>
        <dbReference type="EMBL" id="EHB16118.1"/>
    </source>
</evidence>
<dbReference type="EMBL" id="JH173155">
    <property type="protein sequence ID" value="EHB16118.1"/>
    <property type="molecule type" value="Genomic_DNA"/>
</dbReference>
<dbReference type="GO" id="GO:0005615">
    <property type="term" value="C:extracellular space"/>
    <property type="evidence" value="ECO:0007669"/>
    <property type="project" value="TreeGrafter"/>
</dbReference>
<feature type="domain" description="UPAR/Ly6" evidence="4">
    <location>
        <begin position="20"/>
        <end position="108"/>
    </location>
</feature>
<evidence type="ECO:0000256" key="1">
    <source>
        <dbReference type="ARBA" id="ARBA00004613"/>
    </source>
</evidence>
<keyword evidence="3" id="KW-0732">Signal</keyword>
<dbReference type="PANTHER" id="PTHR20914">
    <property type="entry name" value="LY6/PLAUR DOMAIN-CONTAINING PROTEIN 8"/>
    <property type="match status" value="1"/>
</dbReference>